<accession>A0A813J1R1</accession>
<proteinExistence type="predicted"/>
<feature type="non-terminal residue" evidence="1">
    <location>
        <position position="104"/>
    </location>
</feature>
<dbReference type="Proteomes" id="UP000626109">
    <property type="component" value="Unassembled WGS sequence"/>
</dbReference>
<organism evidence="1 2">
    <name type="scientific">Polarella glacialis</name>
    <name type="common">Dinoflagellate</name>
    <dbReference type="NCBI Taxonomy" id="89957"/>
    <lineage>
        <taxon>Eukaryota</taxon>
        <taxon>Sar</taxon>
        <taxon>Alveolata</taxon>
        <taxon>Dinophyceae</taxon>
        <taxon>Suessiales</taxon>
        <taxon>Suessiaceae</taxon>
        <taxon>Polarella</taxon>
    </lineage>
</organism>
<gene>
    <name evidence="1" type="ORF">PGLA2088_LOCUS14587</name>
</gene>
<sequence length="104" mass="11896">MVLYGITAEDWVHDILLPTAMVILVSYHAWTERQWLSSAQTDLRKVLANLKSSASFSSASAKRVESDQEAIHRKMCEQVKIQYYKKMHTWSSTYACVSIIITQA</sequence>
<dbReference type="EMBL" id="CAJNNW010017801">
    <property type="protein sequence ID" value="CAE8661642.1"/>
    <property type="molecule type" value="Genomic_DNA"/>
</dbReference>
<comment type="caution">
    <text evidence="1">The sequence shown here is derived from an EMBL/GenBank/DDBJ whole genome shotgun (WGS) entry which is preliminary data.</text>
</comment>
<evidence type="ECO:0000313" key="1">
    <source>
        <dbReference type="EMBL" id="CAE8661642.1"/>
    </source>
</evidence>
<evidence type="ECO:0000313" key="2">
    <source>
        <dbReference type="Proteomes" id="UP000626109"/>
    </source>
</evidence>
<dbReference type="AlphaFoldDB" id="A0A813J1R1"/>
<name>A0A813J1R1_POLGL</name>
<reference evidence="1" key="1">
    <citation type="submission" date="2021-02" db="EMBL/GenBank/DDBJ databases">
        <authorList>
            <person name="Dougan E. K."/>
            <person name="Rhodes N."/>
            <person name="Thang M."/>
            <person name="Chan C."/>
        </authorList>
    </citation>
    <scope>NUCLEOTIDE SEQUENCE</scope>
</reference>
<protein>
    <submittedName>
        <fullName evidence="1">Uncharacterized protein</fullName>
    </submittedName>
</protein>